<dbReference type="Pfam" id="PF00109">
    <property type="entry name" value="ketoacyl-synt"/>
    <property type="match status" value="1"/>
</dbReference>
<evidence type="ECO:0000313" key="6">
    <source>
        <dbReference type="EMBL" id="MBU9835858.1"/>
    </source>
</evidence>
<dbReference type="Pfam" id="PF02801">
    <property type="entry name" value="Ketoacyl-synt_C"/>
    <property type="match status" value="1"/>
</dbReference>
<keyword evidence="7" id="KW-1185">Reference proteome</keyword>
<evidence type="ECO:0000256" key="3">
    <source>
        <dbReference type="ARBA" id="ARBA00022679"/>
    </source>
</evidence>
<evidence type="ECO:0000313" key="7">
    <source>
        <dbReference type="Proteomes" id="UP000699865"/>
    </source>
</evidence>
<evidence type="ECO:0000259" key="5">
    <source>
        <dbReference type="PROSITE" id="PS52004"/>
    </source>
</evidence>
<sequence length="418" mass="44640">MDNSHSLKRVVVTGYGAITPLGGNAHQSWDAIMAYQTGYRYMDRRAGGIKSRFFGLIDDELYLKFLPAGIRRRLPRFAHLALIAAREAMEMAFGNTSLAQYHAELDRGAIIGTGWGGLDETVCNHDKYRSSGLGSTFGCFYSMPSIATAACSQLWALRGYQNTPAAACATGTIAIGDAFDAIRHGRATMMLAGGAESLRTDTAVWNIDVLSALTREEQDITKASCPFSLERNGFVLSEGAAVLCLEDREIALARGATLLGEITGYGNFSDAVDFTVPAGDKLARVKTIRTALSQAGLSAGEIDYINAHGTSTQLNDRNETESIKLALGEKAYSVPVSSTKGYSGHLIAAAGSFESIICLQALHHQIMPATHHLKQPDPACDLDFISEGHRPASLKHTLNLSFGFGGANAALVISKGAL</sequence>
<dbReference type="CDD" id="cd00834">
    <property type="entry name" value="KAS_I_II"/>
    <property type="match status" value="1"/>
</dbReference>
<comment type="similarity">
    <text evidence="2 4">Belongs to the thiolase-like superfamily. Beta-ketoacyl-ACP synthases family.</text>
</comment>
<protein>
    <submittedName>
        <fullName evidence="6">Beta-ketoacyl-[acyl-carrier-protein] synthase family protein</fullName>
    </submittedName>
</protein>
<name>A0ABS6L2N7_9GAMM</name>
<dbReference type="RefSeq" id="WP_217138517.1">
    <property type="nucleotide sequence ID" value="NZ_JAFMOU010000068.1"/>
</dbReference>
<reference evidence="6 7" key="1">
    <citation type="submission" date="2021-03" db="EMBL/GenBank/DDBJ databases">
        <title>Five novel Rahnella species.</title>
        <authorList>
            <person name="Brady C."/>
            <person name="Asselin J."/>
            <person name="Beer S."/>
            <person name="Bruberg M.B."/>
            <person name="Crampton B."/>
            <person name="Venter S."/>
            <person name="Arnold D."/>
            <person name="Denman S."/>
        </authorList>
    </citation>
    <scope>NUCLEOTIDE SEQUENCE [LARGE SCALE GENOMIC DNA]</scope>
    <source>
        <strain evidence="6 7">L72c</strain>
    </source>
</reference>
<dbReference type="PROSITE" id="PS52004">
    <property type="entry name" value="KS3_2"/>
    <property type="match status" value="1"/>
</dbReference>
<dbReference type="InterPro" id="IPR014031">
    <property type="entry name" value="Ketoacyl_synth_C"/>
</dbReference>
<dbReference type="InterPro" id="IPR000794">
    <property type="entry name" value="Beta-ketoacyl_synthase"/>
</dbReference>
<keyword evidence="3 4" id="KW-0808">Transferase</keyword>
<dbReference type="SMART" id="SM00825">
    <property type="entry name" value="PKS_KS"/>
    <property type="match status" value="1"/>
</dbReference>
<dbReference type="PROSITE" id="PS00606">
    <property type="entry name" value="KS3_1"/>
    <property type="match status" value="1"/>
</dbReference>
<gene>
    <name evidence="6" type="ORF">J1786_13695</name>
</gene>
<proteinExistence type="inferred from homology"/>
<dbReference type="InterPro" id="IPR014030">
    <property type="entry name" value="Ketoacyl_synth_N"/>
</dbReference>
<dbReference type="PANTHER" id="PTHR11712">
    <property type="entry name" value="POLYKETIDE SYNTHASE-RELATED"/>
    <property type="match status" value="1"/>
</dbReference>
<accession>A0ABS6L2N7</accession>
<evidence type="ECO:0000256" key="1">
    <source>
        <dbReference type="ARBA" id="ARBA00005194"/>
    </source>
</evidence>
<comment type="caution">
    <text evidence="6">The sequence shown here is derived from an EMBL/GenBank/DDBJ whole genome shotgun (WGS) entry which is preliminary data.</text>
</comment>
<feature type="domain" description="Ketosynthase family 3 (KS3)" evidence="5">
    <location>
        <begin position="7"/>
        <end position="415"/>
    </location>
</feature>
<evidence type="ECO:0000256" key="4">
    <source>
        <dbReference type="RuleBase" id="RU003694"/>
    </source>
</evidence>
<comment type="pathway">
    <text evidence="1">Lipid metabolism; fatty acid biosynthesis.</text>
</comment>
<dbReference type="EMBL" id="JAFMOU010000068">
    <property type="protein sequence ID" value="MBU9835858.1"/>
    <property type="molecule type" value="Genomic_DNA"/>
</dbReference>
<organism evidence="6 7">
    <name type="scientific">Rahnella perminowiae</name>
    <dbReference type="NCBI Taxonomy" id="2816244"/>
    <lineage>
        <taxon>Bacteria</taxon>
        <taxon>Pseudomonadati</taxon>
        <taxon>Pseudomonadota</taxon>
        <taxon>Gammaproteobacteria</taxon>
        <taxon>Enterobacterales</taxon>
        <taxon>Yersiniaceae</taxon>
        <taxon>Rahnella</taxon>
    </lineage>
</organism>
<dbReference type="Proteomes" id="UP000699865">
    <property type="component" value="Unassembled WGS sequence"/>
</dbReference>
<evidence type="ECO:0000256" key="2">
    <source>
        <dbReference type="ARBA" id="ARBA00008467"/>
    </source>
</evidence>
<dbReference type="InterPro" id="IPR018201">
    <property type="entry name" value="Ketoacyl_synth_AS"/>
</dbReference>
<dbReference type="InterPro" id="IPR020841">
    <property type="entry name" value="PKS_Beta-ketoAc_synthase_dom"/>
</dbReference>
<dbReference type="PANTHER" id="PTHR11712:SF336">
    <property type="entry name" value="3-OXOACYL-[ACYL-CARRIER-PROTEIN] SYNTHASE, MITOCHONDRIAL"/>
    <property type="match status" value="1"/>
</dbReference>